<evidence type="ECO:0000256" key="6">
    <source>
        <dbReference type="ARBA" id="ARBA00022989"/>
    </source>
</evidence>
<dbReference type="OrthoDB" id="342981at2759"/>
<evidence type="ECO:0000256" key="7">
    <source>
        <dbReference type="ARBA" id="ARBA00023054"/>
    </source>
</evidence>
<evidence type="ECO:0000256" key="8">
    <source>
        <dbReference type="ARBA" id="ARBA00023136"/>
    </source>
</evidence>
<feature type="compositionally biased region" description="Low complexity" evidence="9">
    <location>
        <begin position="191"/>
        <end position="214"/>
    </location>
</feature>
<sequence>MSCDISRAFHTLIRAIQTTDEIKQKNNARTRPSKSANTFSFWNRAARLRSNLEVLADYVKRVQQLTATTVGNAFKQRAHSELTNQVTELIEQCTALLIQLKEVSRLNEGGQQLTPSQQQLRQHRQVIYESLELELNKLKKLRDAETERQRHLMELTGSLASGVRSVSPSLLHFDELHSGTGYDSPYHSVRNRSSVVRNRTSPPSSLPEPQLSSQVVEQPELTDNEVQTFELENRLLYNHLSGQREDITQVARAITEIGRLNQALSMHLTDQLEATQQISTNVTNATEDVMQGNEQLRAALSNKASMQFWILFVLMVLTFSVHFLDWYYP</sequence>
<name>A0A183AHC8_9TREM</name>
<dbReference type="EMBL" id="UZAN01043357">
    <property type="protein sequence ID" value="VDP78174.1"/>
    <property type="molecule type" value="Genomic_DNA"/>
</dbReference>
<comment type="subcellular location">
    <subcellularLocation>
        <location evidence="1">Membrane</location>
        <topology evidence="1">Single-pass type IV membrane protein</topology>
    </subcellularLocation>
</comment>
<keyword evidence="13" id="KW-1185">Reference proteome</keyword>
<evidence type="ECO:0000313" key="13">
    <source>
        <dbReference type="Proteomes" id="UP000272942"/>
    </source>
</evidence>
<proteinExistence type="inferred from homology"/>
<evidence type="ECO:0000256" key="4">
    <source>
        <dbReference type="ARBA" id="ARBA00022692"/>
    </source>
</evidence>
<dbReference type="Proteomes" id="UP000272942">
    <property type="component" value="Unassembled WGS sequence"/>
</dbReference>
<dbReference type="GO" id="GO:0015031">
    <property type="term" value="P:protein transport"/>
    <property type="evidence" value="ECO:0007669"/>
    <property type="project" value="UniProtKB-KW"/>
</dbReference>
<evidence type="ECO:0000313" key="14">
    <source>
        <dbReference type="WBParaSite" id="ECPE_0000637601-mRNA-1"/>
    </source>
</evidence>
<evidence type="ECO:0000256" key="5">
    <source>
        <dbReference type="ARBA" id="ARBA00022927"/>
    </source>
</evidence>
<dbReference type="Gene3D" id="1.20.58.70">
    <property type="match status" value="1"/>
</dbReference>
<dbReference type="WBParaSite" id="ECPE_0000637601-mRNA-1">
    <property type="protein sequence ID" value="ECPE_0000637601-mRNA-1"/>
    <property type="gene ID" value="ECPE_0000637601"/>
</dbReference>
<dbReference type="GO" id="GO:0005783">
    <property type="term" value="C:endoplasmic reticulum"/>
    <property type="evidence" value="ECO:0007669"/>
    <property type="project" value="TreeGrafter"/>
</dbReference>
<comment type="similarity">
    <text evidence="2">Belongs to the syntaxin family.</text>
</comment>
<evidence type="ECO:0000313" key="12">
    <source>
        <dbReference type="EMBL" id="VDP78174.1"/>
    </source>
</evidence>
<feature type="transmembrane region" description="Helical" evidence="10">
    <location>
        <begin position="308"/>
        <end position="328"/>
    </location>
</feature>
<dbReference type="SUPFAM" id="SSF47661">
    <property type="entry name" value="t-snare proteins"/>
    <property type="match status" value="1"/>
</dbReference>
<evidence type="ECO:0000256" key="2">
    <source>
        <dbReference type="ARBA" id="ARBA00009063"/>
    </source>
</evidence>
<evidence type="ECO:0000256" key="10">
    <source>
        <dbReference type="SAM" id="Phobius"/>
    </source>
</evidence>
<evidence type="ECO:0000256" key="3">
    <source>
        <dbReference type="ARBA" id="ARBA00022448"/>
    </source>
</evidence>
<evidence type="ECO:0000259" key="11">
    <source>
        <dbReference type="PROSITE" id="PS50192"/>
    </source>
</evidence>
<keyword evidence="7" id="KW-0175">Coiled coil</keyword>
<dbReference type="InterPro" id="IPR000727">
    <property type="entry name" value="T_SNARE_dom"/>
</dbReference>
<dbReference type="InterPro" id="IPR010989">
    <property type="entry name" value="SNARE"/>
</dbReference>
<reference evidence="12 13" key="2">
    <citation type="submission" date="2018-11" db="EMBL/GenBank/DDBJ databases">
        <authorList>
            <consortium name="Pathogen Informatics"/>
        </authorList>
    </citation>
    <scope>NUCLEOTIDE SEQUENCE [LARGE SCALE GENOMIC DNA]</scope>
    <source>
        <strain evidence="12 13">Egypt</strain>
    </source>
</reference>
<dbReference type="GO" id="GO:0031201">
    <property type="term" value="C:SNARE complex"/>
    <property type="evidence" value="ECO:0007669"/>
    <property type="project" value="TreeGrafter"/>
</dbReference>
<keyword evidence="6 10" id="KW-1133">Transmembrane helix</keyword>
<gene>
    <name evidence="12" type="ORF">ECPE_LOCUS6363</name>
</gene>
<keyword evidence="4 10" id="KW-0812">Transmembrane</keyword>
<accession>A0A183AHC8</accession>
<dbReference type="AlphaFoldDB" id="A0A183AHC8"/>
<evidence type="ECO:0000256" key="1">
    <source>
        <dbReference type="ARBA" id="ARBA00004211"/>
    </source>
</evidence>
<keyword evidence="8 10" id="KW-0472">Membrane</keyword>
<reference evidence="14" key="1">
    <citation type="submission" date="2016-06" db="UniProtKB">
        <authorList>
            <consortium name="WormBaseParasite"/>
        </authorList>
    </citation>
    <scope>IDENTIFICATION</scope>
</reference>
<dbReference type="PANTHER" id="PTHR15959">
    <property type="entry name" value="SYNTAXIN-18"/>
    <property type="match status" value="1"/>
</dbReference>
<evidence type="ECO:0000256" key="9">
    <source>
        <dbReference type="SAM" id="MobiDB-lite"/>
    </source>
</evidence>
<protein>
    <submittedName>
        <fullName evidence="14">t-SNARE coiled-coil homology domain-containing protein</fullName>
    </submittedName>
</protein>
<dbReference type="PANTHER" id="PTHR15959:SF0">
    <property type="entry name" value="SYNTAXIN-18"/>
    <property type="match status" value="1"/>
</dbReference>
<feature type="domain" description="T-SNARE coiled-coil homology" evidence="11">
    <location>
        <begin position="237"/>
        <end position="299"/>
    </location>
</feature>
<dbReference type="GO" id="GO:0006890">
    <property type="term" value="P:retrograde vesicle-mediated transport, Golgi to endoplasmic reticulum"/>
    <property type="evidence" value="ECO:0007669"/>
    <property type="project" value="TreeGrafter"/>
</dbReference>
<organism evidence="14">
    <name type="scientific">Echinostoma caproni</name>
    <dbReference type="NCBI Taxonomy" id="27848"/>
    <lineage>
        <taxon>Eukaryota</taxon>
        <taxon>Metazoa</taxon>
        <taxon>Spiralia</taxon>
        <taxon>Lophotrochozoa</taxon>
        <taxon>Platyhelminthes</taxon>
        <taxon>Trematoda</taxon>
        <taxon>Digenea</taxon>
        <taxon>Plagiorchiida</taxon>
        <taxon>Echinostomata</taxon>
        <taxon>Echinostomatoidea</taxon>
        <taxon>Echinostomatidae</taxon>
        <taxon>Echinostoma</taxon>
    </lineage>
</organism>
<dbReference type="PROSITE" id="PS50192">
    <property type="entry name" value="T_SNARE"/>
    <property type="match status" value="1"/>
</dbReference>
<keyword evidence="3" id="KW-0813">Transport</keyword>
<feature type="region of interest" description="Disordered" evidence="9">
    <location>
        <begin position="181"/>
        <end position="219"/>
    </location>
</feature>
<keyword evidence="5" id="KW-0653">Protein transport</keyword>